<dbReference type="Proteomes" id="UP000198683">
    <property type="component" value="Unassembled WGS sequence"/>
</dbReference>
<reference evidence="2 3" key="1">
    <citation type="submission" date="2016-10" db="EMBL/GenBank/DDBJ databases">
        <authorList>
            <person name="de Groot N.N."/>
        </authorList>
    </citation>
    <scope>NUCLEOTIDE SEQUENCE [LARGE SCALE GENOMIC DNA]</scope>
    <source>
        <strain evidence="2 3">CGMCC 4.5681</strain>
    </source>
</reference>
<feature type="region of interest" description="Disordered" evidence="1">
    <location>
        <begin position="71"/>
        <end position="110"/>
    </location>
</feature>
<dbReference type="EMBL" id="FNFB01000028">
    <property type="protein sequence ID" value="SDL75121.1"/>
    <property type="molecule type" value="Genomic_DNA"/>
</dbReference>
<proteinExistence type="predicted"/>
<dbReference type="STRING" id="683260.SAMN05421874_12891"/>
<accession>A0A1G9MM69</accession>
<keyword evidence="3" id="KW-1185">Reference proteome</keyword>
<name>A0A1G9MM69_9ACTN</name>
<evidence type="ECO:0000256" key="1">
    <source>
        <dbReference type="SAM" id="MobiDB-lite"/>
    </source>
</evidence>
<gene>
    <name evidence="2" type="ORF">SAMN05421874_12891</name>
</gene>
<sequence length="110" mass="12243">MPPRDHHTSRIPPDNTGLPQGLEEALVVLAHDICVCGKPIVLMGNGKYRSTEWQLAVDRLKCLINRYHRPATEEDKAAQTAQVPAPHQSTRRIRVTAPCNRPTLGAGDWM</sequence>
<evidence type="ECO:0000313" key="2">
    <source>
        <dbReference type="EMBL" id="SDL75121.1"/>
    </source>
</evidence>
<evidence type="ECO:0000313" key="3">
    <source>
        <dbReference type="Proteomes" id="UP000198683"/>
    </source>
</evidence>
<organism evidence="2 3">
    <name type="scientific">Nonomuraea maritima</name>
    <dbReference type="NCBI Taxonomy" id="683260"/>
    <lineage>
        <taxon>Bacteria</taxon>
        <taxon>Bacillati</taxon>
        <taxon>Actinomycetota</taxon>
        <taxon>Actinomycetes</taxon>
        <taxon>Streptosporangiales</taxon>
        <taxon>Streptosporangiaceae</taxon>
        <taxon>Nonomuraea</taxon>
    </lineage>
</organism>
<protein>
    <submittedName>
        <fullName evidence="2">Uncharacterized protein</fullName>
    </submittedName>
</protein>
<dbReference type="RefSeq" id="WP_143022299.1">
    <property type="nucleotide sequence ID" value="NZ_FNFB01000028.1"/>
</dbReference>
<dbReference type="AlphaFoldDB" id="A0A1G9MM69"/>